<keyword evidence="5 9" id="KW-0812">Transmembrane</keyword>
<keyword evidence="4" id="KW-1003">Cell membrane</keyword>
<feature type="transmembrane region" description="Helical" evidence="9">
    <location>
        <begin position="362"/>
        <end position="386"/>
    </location>
</feature>
<sequence>MTQRQITLVIVGLMAGMFLSSLDQTIVSTAIRTIGDDLHGLEQQAWVTTAYMITSTISTPIYGKLSDIFGRRPLYLFGIGVFILGSLLSSFSTSMMMLAAFRAFQGIGAGALMSLPMAIMGDMLAPRERAKYQGYFLAVFGISSVLGPLIGGVFAGADSLLWVTGWRWVFLVNVPIGIIALGMVWKFLHLPSFGNNAAKPRIDWWGATFVIVALVPLLLVAEQGREWGWGSTASIASYVVSGLGLIAFLIVESKMGQDAIIPLHLFGNGTFSMSTILGFLVGFAMFGAMMTIPLYLQIVVGLTPTESGLATLPMMAGIMLSSIVSGQIVSKTGKYRIFPIIGTLLVTAGYYYLTFLTVDRPLWFLMIGMFIIGSGMGQLMQSLTLATQNAVQPRDMGVATSAATFFRQIGGTMGTAVLLSVLFTAMPNNIMSAMSNEDDLRSALDAATNPAVASAPENAGIMDQMWNKIVDPVKSNIQTQLDGGANQAKAAADQAVRDQVTAAVQGRVDSGEIPAEAAQGIIDQQVAENQGAAEEQALSAAAEQAHATVSNGTLTVDWANDDQRTYWVDQIAPQISEEISNNADSDSENSDDSASTSDTSYLDGADSRLTRPFMRGFTESAVTVYWVGFVAILVAFILSLFFKVPPLRNSSALQETADKHHADNREPEAVTSSNVIVAKTVAPGTAAQAIVPEGMEDPAKTEDKVESKPSASRDFTYSDAAPVAAVVAPAPEIADREAVRAHDSRATAEEPAEQPVYNVRVVPSADHSAPAQRISTESMIALATSTMSMIVATIALIKSSKK</sequence>
<dbReference type="FunFam" id="1.20.1720.10:FF:000004">
    <property type="entry name" value="EmrB/QacA family drug resistance transporter"/>
    <property type="match status" value="1"/>
</dbReference>
<keyword evidence="3" id="KW-0813">Transport</keyword>
<evidence type="ECO:0000256" key="2">
    <source>
        <dbReference type="ARBA" id="ARBA00007520"/>
    </source>
</evidence>
<dbReference type="Gene3D" id="1.20.1250.20">
    <property type="entry name" value="MFS general substrate transporter like domains"/>
    <property type="match status" value="1"/>
</dbReference>
<dbReference type="GO" id="GO:0005886">
    <property type="term" value="C:plasma membrane"/>
    <property type="evidence" value="ECO:0007669"/>
    <property type="project" value="UniProtKB-SubCell"/>
</dbReference>
<dbReference type="EMBL" id="CP061539">
    <property type="protein sequence ID" value="QNV38817.1"/>
    <property type="molecule type" value="Genomic_DNA"/>
</dbReference>
<gene>
    <name evidence="11" type="ORF">IDM49_02985</name>
</gene>
<protein>
    <submittedName>
        <fullName evidence="11">MFS transporter</fullName>
    </submittedName>
</protein>
<accession>A0A7H2BGM1</accession>
<feature type="compositionally biased region" description="Basic and acidic residues" evidence="8">
    <location>
        <begin position="697"/>
        <end position="707"/>
    </location>
</feature>
<dbReference type="InterPro" id="IPR036259">
    <property type="entry name" value="MFS_trans_sf"/>
</dbReference>
<feature type="transmembrane region" description="Helical" evidence="9">
    <location>
        <begin position="168"/>
        <end position="190"/>
    </location>
</feature>
<reference evidence="11 12" key="1">
    <citation type="submission" date="2020-09" db="EMBL/GenBank/DDBJ databases">
        <title>Investigation of environmental microbes.</title>
        <authorList>
            <person name="Ou Y."/>
            <person name="Kang Q."/>
        </authorList>
    </citation>
    <scope>NUCLEOTIDE SEQUENCE [LARGE SCALE GENOMIC DNA]</scope>
    <source>
        <strain evidence="11 12">KJZ-14</strain>
    </source>
</reference>
<dbReference type="Pfam" id="PF07690">
    <property type="entry name" value="MFS_1"/>
    <property type="match status" value="1"/>
</dbReference>
<dbReference type="PANTHER" id="PTHR23501:SF197">
    <property type="entry name" value="COMD"/>
    <property type="match status" value="1"/>
</dbReference>
<proteinExistence type="inferred from homology"/>
<feature type="transmembrane region" description="Helical" evidence="9">
    <location>
        <begin position="271"/>
        <end position="296"/>
    </location>
</feature>
<keyword evidence="7 9" id="KW-0472">Membrane</keyword>
<evidence type="ECO:0000256" key="9">
    <source>
        <dbReference type="SAM" id="Phobius"/>
    </source>
</evidence>
<dbReference type="KEGG" id="rter:IDM49_02985"/>
<feature type="transmembrane region" description="Helical" evidence="9">
    <location>
        <begin position="74"/>
        <end position="97"/>
    </location>
</feature>
<dbReference type="SUPFAM" id="SSF103473">
    <property type="entry name" value="MFS general substrate transporter"/>
    <property type="match status" value="1"/>
</dbReference>
<feature type="transmembrane region" description="Helical" evidence="9">
    <location>
        <begin position="779"/>
        <end position="797"/>
    </location>
</feature>
<dbReference type="InterPro" id="IPR011701">
    <property type="entry name" value="MFS"/>
</dbReference>
<feature type="transmembrane region" description="Helical" evidence="9">
    <location>
        <begin position="337"/>
        <end position="356"/>
    </location>
</feature>
<feature type="region of interest" description="Disordered" evidence="8">
    <location>
        <begin position="577"/>
        <end position="605"/>
    </location>
</feature>
<feature type="transmembrane region" description="Helical" evidence="9">
    <location>
        <begin position="202"/>
        <end position="221"/>
    </location>
</feature>
<evidence type="ECO:0000313" key="11">
    <source>
        <dbReference type="EMBL" id="QNV38817.1"/>
    </source>
</evidence>
<dbReference type="AlphaFoldDB" id="A0A7H2BGM1"/>
<feature type="transmembrane region" description="Helical" evidence="9">
    <location>
        <begin position="45"/>
        <end position="62"/>
    </location>
</feature>
<dbReference type="PROSITE" id="PS50850">
    <property type="entry name" value="MFS"/>
    <property type="match status" value="1"/>
</dbReference>
<feature type="transmembrane region" description="Helical" evidence="9">
    <location>
        <begin position="308"/>
        <end position="330"/>
    </location>
</feature>
<evidence type="ECO:0000256" key="3">
    <source>
        <dbReference type="ARBA" id="ARBA00022448"/>
    </source>
</evidence>
<dbReference type="PANTHER" id="PTHR23501">
    <property type="entry name" value="MAJOR FACILITATOR SUPERFAMILY"/>
    <property type="match status" value="1"/>
</dbReference>
<evidence type="ECO:0000256" key="8">
    <source>
        <dbReference type="SAM" id="MobiDB-lite"/>
    </source>
</evidence>
<dbReference type="Gene3D" id="1.20.1720.10">
    <property type="entry name" value="Multidrug resistance protein D"/>
    <property type="match status" value="1"/>
</dbReference>
<comment type="similarity">
    <text evidence="2">Belongs to the major facilitator superfamily. TCR/Tet family.</text>
</comment>
<name>A0A7H2BGM1_9MICC</name>
<evidence type="ECO:0000256" key="6">
    <source>
        <dbReference type="ARBA" id="ARBA00022989"/>
    </source>
</evidence>
<feature type="transmembrane region" description="Helical" evidence="9">
    <location>
        <begin position="135"/>
        <end position="156"/>
    </location>
</feature>
<feature type="transmembrane region" description="Helical" evidence="9">
    <location>
        <begin position="227"/>
        <end position="251"/>
    </location>
</feature>
<feature type="domain" description="Major facilitator superfamily (MFS) profile" evidence="10">
    <location>
        <begin position="9"/>
        <end position="450"/>
    </location>
</feature>
<feature type="region of interest" description="Disordered" evidence="8">
    <location>
        <begin position="691"/>
        <end position="712"/>
    </location>
</feature>
<evidence type="ECO:0000256" key="1">
    <source>
        <dbReference type="ARBA" id="ARBA00004651"/>
    </source>
</evidence>
<dbReference type="GO" id="GO:0022857">
    <property type="term" value="F:transmembrane transporter activity"/>
    <property type="evidence" value="ECO:0007669"/>
    <property type="project" value="InterPro"/>
</dbReference>
<feature type="transmembrane region" description="Helical" evidence="9">
    <location>
        <begin position="103"/>
        <end position="123"/>
    </location>
</feature>
<dbReference type="CDD" id="cd17502">
    <property type="entry name" value="MFS_Azr1_MDR_like"/>
    <property type="match status" value="1"/>
</dbReference>
<dbReference type="NCBIfam" id="TIGR00711">
    <property type="entry name" value="efflux_EmrB"/>
    <property type="match status" value="1"/>
</dbReference>
<feature type="transmembrane region" description="Helical" evidence="9">
    <location>
        <begin position="621"/>
        <end position="642"/>
    </location>
</feature>
<keyword evidence="12" id="KW-1185">Reference proteome</keyword>
<evidence type="ECO:0000256" key="4">
    <source>
        <dbReference type="ARBA" id="ARBA00022475"/>
    </source>
</evidence>
<dbReference type="Proteomes" id="UP000516404">
    <property type="component" value="Chromosome"/>
</dbReference>
<keyword evidence="6 9" id="KW-1133">Transmembrane helix</keyword>
<evidence type="ECO:0000256" key="7">
    <source>
        <dbReference type="ARBA" id="ARBA00023136"/>
    </source>
</evidence>
<evidence type="ECO:0000313" key="12">
    <source>
        <dbReference type="Proteomes" id="UP000516404"/>
    </source>
</evidence>
<dbReference type="InterPro" id="IPR020846">
    <property type="entry name" value="MFS_dom"/>
</dbReference>
<evidence type="ECO:0000259" key="10">
    <source>
        <dbReference type="PROSITE" id="PS50850"/>
    </source>
</evidence>
<evidence type="ECO:0000256" key="5">
    <source>
        <dbReference type="ARBA" id="ARBA00022692"/>
    </source>
</evidence>
<organism evidence="11 12">
    <name type="scientific">Rothia terrae</name>
    <dbReference type="NCBI Taxonomy" id="396015"/>
    <lineage>
        <taxon>Bacteria</taxon>
        <taxon>Bacillati</taxon>
        <taxon>Actinomycetota</taxon>
        <taxon>Actinomycetes</taxon>
        <taxon>Micrococcales</taxon>
        <taxon>Micrococcaceae</taxon>
        <taxon>Rothia</taxon>
    </lineage>
</organism>
<comment type="subcellular location">
    <subcellularLocation>
        <location evidence="1">Cell membrane</location>
        <topology evidence="1">Multi-pass membrane protein</topology>
    </subcellularLocation>
</comment>
<dbReference type="InterPro" id="IPR004638">
    <property type="entry name" value="EmrB-like"/>
</dbReference>